<dbReference type="GO" id="GO:0016787">
    <property type="term" value="F:hydrolase activity"/>
    <property type="evidence" value="ECO:0007669"/>
    <property type="project" value="UniProtKB-KW"/>
</dbReference>
<organism evidence="4 5">
    <name type="scientific">Aquitalea magnusonii</name>
    <dbReference type="NCBI Taxonomy" id="332411"/>
    <lineage>
        <taxon>Bacteria</taxon>
        <taxon>Pseudomonadati</taxon>
        <taxon>Pseudomonadota</taxon>
        <taxon>Betaproteobacteria</taxon>
        <taxon>Neisseriales</taxon>
        <taxon>Chromobacteriaceae</taxon>
        <taxon>Aquitalea</taxon>
    </lineage>
</organism>
<comment type="caution">
    <text evidence="4">The sequence shown here is derived from an EMBL/GenBank/DDBJ whole genome shotgun (WGS) entry which is preliminary data.</text>
</comment>
<name>A0A318J9W8_9NEIS</name>
<evidence type="ECO:0000256" key="2">
    <source>
        <dbReference type="ARBA" id="ARBA00022801"/>
    </source>
</evidence>
<dbReference type="InterPro" id="IPR003140">
    <property type="entry name" value="PLipase/COase/thioEstase"/>
</dbReference>
<evidence type="ECO:0000313" key="4">
    <source>
        <dbReference type="EMBL" id="PXX43400.1"/>
    </source>
</evidence>
<protein>
    <submittedName>
        <fullName evidence="4">Phospholipase/carboxylesterase</fullName>
    </submittedName>
</protein>
<gene>
    <name evidence="4" type="ORF">DFR38_11528</name>
</gene>
<dbReference type="SUPFAM" id="SSF53474">
    <property type="entry name" value="alpha/beta-Hydrolases"/>
    <property type="match status" value="1"/>
</dbReference>
<dbReference type="Gene3D" id="3.40.50.1820">
    <property type="entry name" value="alpha/beta hydrolase"/>
    <property type="match status" value="1"/>
</dbReference>
<dbReference type="RefSeq" id="WP_059287290.1">
    <property type="nucleotide sequence ID" value="NZ_LNQU01000184.1"/>
</dbReference>
<dbReference type="InterPro" id="IPR050565">
    <property type="entry name" value="LYPA1-2/EST-like"/>
</dbReference>
<dbReference type="PANTHER" id="PTHR10655">
    <property type="entry name" value="LYSOPHOSPHOLIPASE-RELATED"/>
    <property type="match status" value="1"/>
</dbReference>
<evidence type="ECO:0000313" key="5">
    <source>
        <dbReference type="Proteomes" id="UP000248395"/>
    </source>
</evidence>
<evidence type="ECO:0000256" key="1">
    <source>
        <dbReference type="ARBA" id="ARBA00006499"/>
    </source>
</evidence>
<reference evidence="4 5" key="1">
    <citation type="submission" date="2018-05" db="EMBL/GenBank/DDBJ databases">
        <title>Genomic Encyclopedia of Type Strains, Phase IV (KMG-IV): sequencing the most valuable type-strain genomes for metagenomic binning, comparative biology and taxonomic classification.</title>
        <authorList>
            <person name="Goeker M."/>
        </authorList>
    </citation>
    <scope>NUCLEOTIDE SEQUENCE [LARGE SCALE GENOMIC DNA]</scope>
    <source>
        <strain evidence="4 5">DSM 25134</strain>
    </source>
</reference>
<dbReference type="PANTHER" id="PTHR10655:SF17">
    <property type="entry name" value="LYSOPHOSPHOLIPASE-LIKE PROTEIN 1"/>
    <property type="match status" value="1"/>
</dbReference>
<keyword evidence="2" id="KW-0378">Hydrolase</keyword>
<dbReference type="Pfam" id="PF02230">
    <property type="entry name" value="Abhydrolase_2"/>
    <property type="match status" value="1"/>
</dbReference>
<dbReference type="OrthoDB" id="9801763at2"/>
<dbReference type="EMBL" id="QJKC01000015">
    <property type="protein sequence ID" value="PXX43400.1"/>
    <property type="molecule type" value="Genomic_DNA"/>
</dbReference>
<feature type="domain" description="Phospholipase/carboxylesterase/thioesterase" evidence="3">
    <location>
        <begin position="4"/>
        <end position="207"/>
    </location>
</feature>
<proteinExistence type="inferred from homology"/>
<dbReference type="AlphaFoldDB" id="A0A318J9W8"/>
<dbReference type="Proteomes" id="UP000248395">
    <property type="component" value="Unassembled WGS sequence"/>
</dbReference>
<evidence type="ECO:0000259" key="3">
    <source>
        <dbReference type="Pfam" id="PF02230"/>
    </source>
</evidence>
<dbReference type="InterPro" id="IPR029058">
    <property type="entry name" value="AB_hydrolase_fold"/>
</dbReference>
<comment type="similarity">
    <text evidence="1">Belongs to the AB hydrolase superfamily. AB hydrolase 2 family.</text>
</comment>
<keyword evidence="5" id="KW-1185">Reference proteome</keyword>
<dbReference type="NCBIfam" id="NF008525">
    <property type="entry name" value="PRK11460.1"/>
    <property type="match status" value="1"/>
</dbReference>
<accession>A0A318J9W8</accession>
<sequence>MTHDLVIQRPDQPQQLMLLFHGVGASPESMQPVGQYLAKGFPQALIVSVAGSHASDLGQGFQWFSVQGVTEENRPARVAAALPDFFAAVTRWQQDSGLGHAATALVGFSQGAIMALEAAAARPELASRVLAFSGRFASLPDAPLAQTTVHLFHGKADPVIPYQHSVQAAEHLIALGSDVTAEIEPFVGHHIDEDLLEKARDYLQAHIPRHVWDEAMRTSPEPAAIKPR</sequence>